<dbReference type="Proteomes" id="UP000253495">
    <property type="component" value="Unassembled WGS sequence"/>
</dbReference>
<feature type="transmembrane region" description="Helical" evidence="7">
    <location>
        <begin position="302"/>
        <end position="329"/>
    </location>
</feature>
<dbReference type="PANTHER" id="PTHR43163:SF6">
    <property type="entry name" value="DIPEPTIDE TRANSPORT SYSTEM PERMEASE PROTEIN DPPB-RELATED"/>
    <property type="match status" value="1"/>
</dbReference>
<feature type="transmembrane region" description="Helical" evidence="7">
    <location>
        <begin position="135"/>
        <end position="157"/>
    </location>
</feature>
<dbReference type="GO" id="GO:0055085">
    <property type="term" value="P:transmembrane transport"/>
    <property type="evidence" value="ECO:0007669"/>
    <property type="project" value="InterPro"/>
</dbReference>
<sequence length="336" mass="36577">MLRYTVRRLGQLVIVVAVLSILLFAWLRSLPGGPVSALLGNRATPESRAALIQQLGLDQPLYVQYWKFLQRAVSGNFGVSTGVQPGTPALEVFLQRMPATLELSALALLLAVAAGIPLGYFAARRRGSWLDNVSITWSLVGVAVPVFFLAFLLKYVFALELGALPVSGRHEAGINATEVTGFYILDGLLTREWDAAWDAFLHLILPAIALSTIPFSVIFRITRAAVLDVTEEDYVRTAHSKGLTERVIRARHILRNALLPVVTIIGLQTGALLSGAVLTEQVFNLPGLGQALSLGFQRQDFAVLQVVIIASAMVYVLVNLIVDLAYAAIDPRLRTR</sequence>
<protein>
    <submittedName>
        <fullName evidence="9">Peptide/nickel transport system permease protein</fullName>
    </submittedName>
</protein>
<comment type="similarity">
    <text evidence="7">Belongs to the binding-protein-dependent transport system permease family.</text>
</comment>
<dbReference type="SUPFAM" id="SSF161098">
    <property type="entry name" value="MetI-like"/>
    <property type="match status" value="1"/>
</dbReference>
<dbReference type="PROSITE" id="PS50928">
    <property type="entry name" value="ABC_TM1"/>
    <property type="match status" value="1"/>
</dbReference>
<dbReference type="Pfam" id="PF19300">
    <property type="entry name" value="BPD_transp_1_N"/>
    <property type="match status" value="1"/>
</dbReference>
<comment type="caution">
    <text evidence="9">The sequence shown here is derived from an EMBL/GenBank/DDBJ whole genome shotgun (WGS) entry which is preliminary data.</text>
</comment>
<name>A0A368V927_9ACTN</name>
<keyword evidence="6 7" id="KW-0472">Membrane</keyword>
<keyword evidence="4 7" id="KW-0812">Transmembrane</keyword>
<dbReference type="PANTHER" id="PTHR43163">
    <property type="entry name" value="DIPEPTIDE TRANSPORT SYSTEM PERMEASE PROTEIN DPPB-RELATED"/>
    <property type="match status" value="1"/>
</dbReference>
<gene>
    <name evidence="9" type="ORF">DFQ14_1268</name>
</gene>
<dbReference type="GO" id="GO:0005886">
    <property type="term" value="C:plasma membrane"/>
    <property type="evidence" value="ECO:0007669"/>
    <property type="project" value="UniProtKB-SubCell"/>
</dbReference>
<dbReference type="InterPro" id="IPR035906">
    <property type="entry name" value="MetI-like_sf"/>
</dbReference>
<evidence type="ECO:0000313" key="9">
    <source>
        <dbReference type="EMBL" id="RCW37636.1"/>
    </source>
</evidence>
<dbReference type="OrthoDB" id="9778910at2"/>
<dbReference type="InterPro" id="IPR000515">
    <property type="entry name" value="MetI-like"/>
</dbReference>
<evidence type="ECO:0000256" key="2">
    <source>
        <dbReference type="ARBA" id="ARBA00022448"/>
    </source>
</evidence>
<evidence type="ECO:0000256" key="6">
    <source>
        <dbReference type="ARBA" id="ARBA00023136"/>
    </source>
</evidence>
<evidence type="ECO:0000259" key="8">
    <source>
        <dbReference type="PROSITE" id="PS50928"/>
    </source>
</evidence>
<feature type="transmembrane region" description="Helical" evidence="7">
    <location>
        <begin position="103"/>
        <end position="123"/>
    </location>
</feature>
<feature type="transmembrane region" description="Helical" evidence="7">
    <location>
        <begin position="12"/>
        <end position="29"/>
    </location>
</feature>
<keyword evidence="2 7" id="KW-0813">Transport</keyword>
<dbReference type="AlphaFoldDB" id="A0A368V927"/>
<evidence type="ECO:0000313" key="10">
    <source>
        <dbReference type="Proteomes" id="UP000253495"/>
    </source>
</evidence>
<comment type="subcellular location">
    <subcellularLocation>
        <location evidence="1 7">Cell membrane</location>
        <topology evidence="1 7">Multi-pass membrane protein</topology>
    </subcellularLocation>
</comment>
<dbReference type="EMBL" id="QPJC01000026">
    <property type="protein sequence ID" value="RCW37636.1"/>
    <property type="molecule type" value="Genomic_DNA"/>
</dbReference>
<evidence type="ECO:0000256" key="7">
    <source>
        <dbReference type="RuleBase" id="RU363032"/>
    </source>
</evidence>
<feature type="transmembrane region" description="Helical" evidence="7">
    <location>
        <begin position="257"/>
        <end position="278"/>
    </location>
</feature>
<evidence type="ECO:0000256" key="4">
    <source>
        <dbReference type="ARBA" id="ARBA00022692"/>
    </source>
</evidence>
<dbReference type="CDD" id="cd06261">
    <property type="entry name" value="TM_PBP2"/>
    <property type="match status" value="1"/>
</dbReference>
<evidence type="ECO:0000256" key="1">
    <source>
        <dbReference type="ARBA" id="ARBA00004651"/>
    </source>
</evidence>
<reference evidence="9 10" key="1">
    <citation type="submission" date="2018-07" db="EMBL/GenBank/DDBJ databases">
        <title>Genomic Encyclopedia of Type Strains, Phase III (KMG-III): the genomes of soil and plant-associated and newly described type strains.</title>
        <authorList>
            <person name="Whitman W."/>
        </authorList>
    </citation>
    <scope>NUCLEOTIDE SEQUENCE [LARGE SCALE GENOMIC DNA]</scope>
    <source>
        <strain evidence="9 10">CECT 8575</strain>
    </source>
</reference>
<dbReference type="Pfam" id="PF00528">
    <property type="entry name" value="BPD_transp_1"/>
    <property type="match status" value="1"/>
</dbReference>
<dbReference type="RefSeq" id="WP_114455143.1">
    <property type="nucleotide sequence ID" value="NZ_QPJC01000026.1"/>
</dbReference>
<organism evidence="9 10">
    <name type="scientific">Halopolyspora algeriensis</name>
    <dbReference type="NCBI Taxonomy" id="1500506"/>
    <lineage>
        <taxon>Bacteria</taxon>
        <taxon>Bacillati</taxon>
        <taxon>Actinomycetota</taxon>
        <taxon>Actinomycetes</taxon>
        <taxon>Actinomycetes incertae sedis</taxon>
        <taxon>Halopolyspora</taxon>
    </lineage>
</organism>
<proteinExistence type="inferred from homology"/>
<feature type="domain" description="ABC transmembrane type-1" evidence="8">
    <location>
        <begin position="97"/>
        <end position="326"/>
    </location>
</feature>
<keyword evidence="10" id="KW-1185">Reference proteome</keyword>
<dbReference type="InterPro" id="IPR045621">
    <property type="entry name" value="BPD_transp_1_N"/>
</dbReference>
<feature type="transmembrane region" description="Helical" evidence="7">
    <location>
        <begin position="199"/>
        <end position="219"/>
    </location>
</feature>
<keyword evidence="3" id="KW-1003">Cell membrane</keyword>
<accession>A0A368V927</accession>
<evidence type="ECO:0000256" key="3">
    <source>
        <dbReference type="ARBA" id="ARBA00022475"/>
    </source>
</evidence>
<keyword evidence="5 7" id="KW-1133">Transmembrane helix</keyword>
<dbReference type="Gene3D" id="1.10.3720.10">
    <property type="entry name" value="MetI-like"/>
    <property type="match status" value="1"/>
</dbReference>
<evidence type="ECO:0000256" key="5">
    <source>
        <dbReference type="ARBA" id="ARBA00022989"/>
    </source>
</evidence>